<protein>
    <submittedName>
        <fullName evidence="9">Unannotated protein</fullName>
    </submittedName>
</protein>
<keyword evidence="5" id="KW-0408">Iron</keyword>
<dbReference type="EMBL" id="CAEZYR010000052">
    <property type="protein sequence ID" value="CAB4746594.1"/>
    <property type="molecule type" value="Genomic_DNA"/>
</dbReference>
<proteinExistence type="inferred from homology"/>
<dbReference type="InterPro" id="IPR009050">
    <property type="entry name" value="Globin-like_sf"/>
</dbReference>
<dbReference type="Gene3D" id="1.10.490.10">
    <property type="entry name" value="Globins"/>
    <property type="match status" value="1"/>
</dbReference>
<dbReference type="InterPro" id="IPR012292">
    <property type="entry name" value="Globin/Proto"/>
</dbReference>
<keyword evidence="2" id="KW-0813">Transport</keyword>
<dbReference type="InterPro" id="IPR001486">
    <property type="entry name" value="Hemoglobin_trunc"/>
</dbReference>
<dbReference type="GO" id="GO:0020037">
    <property type="term" value="F:heme binding"/>
    <property type="evidence" value="ECO:0007669"/>
    <property type="project" value="InterPro"/>
</dbReference>
<evidence type="ECO:0000256" key="3">
    <source>
        <dbReference type="ARBA" id="ARBA00022617"/>
    </source>
</evidence>
<evidence type="ECO:0000256" key="4">
    <source>
        <dbReference type="ARBA" id="ARBA00022723"/>
    </source>
</evidence>
<comment type="cofactor">
    <cofactor evidence="1">
        <name>heme</name>
        <dbReference type="ChEBI" id="CHEBI:30413"/>
    </cofactor>
</comment>
<evidence type="ECO:0000313" key="8">
    <source>
        <dbReference type="EMBL" id="CAB4825899.1"/>
    </source>
</evidence>
<organism evidence="9">
    <name type="scientific">freshwater metagenome</name>
    <dbReference type="NCBI Taxonomy" id="449393"/>
    <lineage>
        <taxon>unclassified sequences</taxon>
        <taxon>metagenomes</taxon>
        <taxon>ecological metagenomes</taxon>
    </lineage>
</organism>
<reference evidence="9" key="1">
    <citation type="submission" date="2020-05" db="EMBL/GenBank/DDBJ databases">
        <authorList>
            <person name="Chiriac C."/>
            <person name="Salcher M."/>
            <person name="Ghai R."/>
            <person name="Kavagutti S V."/>
        </authorList>
    </citation>
    <scope>NUCLEOTIDE SEQUENCE</scope>
</reference>
<evidence type="ECO:0000313" key="10">
    <source>
        <dbReference type="EMBL" id="CAB4989250.1"/>
    </source>
</evidence>
<keyword evidence="4" id="KW-0479">Metal-binding</keyword>
<dbReference type="GO" id="GO:0019825">
    <property type="term" value="F:oxygen binding"/>
    <property type="evidence" value="ECO:0007669"/>
    <property type="project" value="InterPro"/>
</dbReference>
<dbReference type="Pfam" id="PF01152">
    <property type="entry name" value="Bac_globin"/>
    <property type="match status" value="1"/>
</dbReference>
<name>A0A6J7FB46_9ZZZZ</name>
<dbReference type="InterPro" id="IPR044203">
    <property type="entry name" value="GlbO/GLB3-like"/>
</dbReference>
<evidence type="ECO:0000313" key="7">
    <source>
        <dbReference type="EMBL" id="CAB4746594.1"/>
    </source>
</evidence>
<accession>A0A6J7FB46</accession>
<dbReference type="AlphaFoldDB" id="A0A6J7FB46"/>
<dbReference type="PROSITE" id="PS01213">
    <property type="entry name" value="GLOBIN_FAM_2"/>
    <property type="match status" value="1"/>
</dbReference>
<gene>
    <name evidence="7" type="ORF">UFOPK2754_01549</name>
    <name evidence="8" type="ORF">UFOPK3139_01021</name>
    <name evidence="9" type="ORF">UFOPK3543_00135</name>
    <name evidence="10" type="ORF">UFOPK3967_00890</name>
</gene>
<dbReference type="EMBL" id="CAFBOS010000040">
    <property type="protein sequence ID" value="CAB4989250.1"/>
    <property type="molecule type" value="Genomic_DNA"/>
</dbReference>
<keyword evidence="3" id="KW-0349">Heme</keyword>
<evidence type="ECO:0000256" key="5">
    <source>
        <dbReference type="ARBA" id="ARBA00023004"/>
    </source>
</evidence>
<evidence type="ECO:0000313" key="9">
    <source>
        <dbReference type="EMBL" id="CAB4889489.1"/>
    </source>
</evidence>
<dbReference type="PANTHER" id="PTHR47366">
    <property type="entry name" value="TWO-ON-TWO HEMOGLOBIN-3"/>
    <property type="match status" value="1"/>
</dbReference>
<dbReference type="PANTHER" id="PTHR47366:SF1">
    <property type="entry name" value="TWO-ON-TWO HEMOGLOBIN-3"/>
    <property type="match status" value="1"/>
</dbReference>
<dbReference type="GO" id="GO:0046872">
    <property type="term" value="F:metal ion binding"/>
    <property type="evidence" value="ECO:0007669"/>
    <property type="project" value="UniProtKB-KW"/>
</dbReference>
<evidence type="ECO:0000256" key="2">
    <source>
        <dbReference type="ARBA" id="ARBA00022448"/>
    </source>
</evidence>
<dbReference type="GO" id="GO:0005344">
    <property type="term" value="F:oxygen carrier activity"/>
    <property type="evidence" value="ECO:0007669"/>
    <property type="project" value="InterPro"/>
</dbReference>
<comment type="similarity">
    <text evidence="6">Belongs to the truncated hemoglobin family. Group II subfamily.</text>
</comment>
<sequence length="135" mass="15132">MSDTGAPREDARPLLVYEYVGGDPFFVALVEHFYEGVERDAVMRPMYPVDLTGSKARLAGFLIQYWGGPQTYSEQRGHPRLRMRHNPFVIGAAEAAAWYHHMEAALGAMNADDVVRPVFLEYFARAAEAMINVAP</sequence>
<dbReference type="EMBL" id="CAFBMH010000002">
    <property type="protein sequence ID" value="CAB4889489.1"/>
    <property type="molecule type" value="Genomic_DNA"/>
</dbReference>
<evidence type="ECO:0000256" key="6">
    <source>
        <dbReference type="ARBA" id="ARBA00034496"/>
    </source>
</evidence>
<dbReference type="SUPFAM" id="SSF46458">
    <property type="entry name" value="Globin-like"/>
    <property type="match status" value="1"/>
</dbReference>
<dbReference type="EMBL" id="CAFABA010000032">
    <property type="protein sequence ID" value="CAB4825899.1"/>
    <property type="molecule type" value="Genomic_DNA"/>
</dbReference>
<evidence type="ECO:0000256" key="1">
    <source>
        <dbReference type="ARBA" id="ARBA00001971"/>
    </source>
</evidence>
<dbReference type="InterPro" id="IPR019795">
    <property type="entry name" value="Globin_bac-like_CS"/>
</dbReference>